<dbReference type="EMBL" id="JAEHOD010000023">
    <property type="protein sequence ID" value="KAG2447195.1"/>
    <property type="molecule type" value="Genomic_DNA"/>
</dbReference>
<evidence type="ECO:0000313" key="2">
    <source>
        <dbReference type="Proteomes" id="UP000613740"/>
    </source>
</evidence>
<organism evidence="1 2">
    <name type="scientific">Chlamydomonas schloesseri</name>
    <dbReference type="NCBI Taxonomy" id="2026947"/>
    <lineage>
        <taxon>Eukaryota</taxon>
        <taxon>Viridiplantae</taxon>
        <taxon>Chlorophyta</taxon>
        <taxon>core chlorophytes</taxon>
        <taxon>Chlorophyceae</taxon>
        <taxon>CS clade</taxon>
        <taxon>Chlamydomonadales</taxon>
        <taxon>Chlamydomonadaceae</taxon>
        <taxon>Chlamydomonas</taxon>
    </lineage>
</organism>
<name>A0A835WHQ2_9CHLO</name>
<accession>A0A835WHQ2</accession>
<dbReference type="OrthoDB" id="539363at2759"/>
<dbReference type="AlphaFoldDB" id="A0A835WHQ2"/>
<dbReference type="Proteomes" id="UP000613740">
    <property type="component" value="Unassembled WGS sequence"/>
</dbReference>
<evidence type="ECO:0000313" key="1">
    <source>
        <dbReference type="EMBL" id="KAG2447195.1"/>
    </source>
</evidence>
<reference evidence="1" key="1">
    <citation type="journal article" date="2020" name="bioRxiv">
        <title>Comparative genomics of Chlamydomonas.</title>
        <authorList>
            <person name="Craig R.J."/>
            <person name="Hasan A.R."/>
            <person name="Ness R.W."/>
            <person name="Keightley P.D."/>
        </authorList>
    </citation>
    <scope>NUCLEOTIDE SEQUENCE</scope>
    <source>
        <strain evidence="1">CCAP 11/173</strain>
    </source>
</reference>
<sequence>MPSPPPSPPPMFCPRLPPYPGLASVQVLPCDAEYPLPDVCGLGILNGTRITFGPGDVLAIEYANLNSSRAALSRLVLSAERMAFSSSWAREDWAAPAAMVLIASGLCAGPGMAALSTCLHNLYHGVPTYRACPGCFGLGMVRELGVPAEATGVWDGEAARAGDTSFFRSQLPLDAPSLFYFVASVSSHIVDVNYARVARLLYLPGTDAAFMPPSNSSFLNVTRVSNTTGNNTSGTGTGGGGGGASANATVALADGGRGSGSGSGGVNGSNLTIPVSAELVAPSPHPPANSKLTSGAAVPRRGRGLGLVAVAAFTAALWYSSALV</sequence>
<keyword evidence="2" id="KW-1185">Reference proteome</keyword>
<protein>
    <submittedName>
        <fullName evidence="1">Uncharacterized protein</fullName>
    </submittedName>
</protein>
<proteinExistence type="predicted"/>
<comment type="caution">
    <text evidence="1">The sequence shown here is derived from an EMBL/GenBank/DDBJ whole genome shotgun (WGS) entry which is preliminary data.</text>
</comment>
<gene>
    <name evidence="1" type="ORF">HYH02_007937</name>
</gene>